<evidence type="ECO:0000256" key="1">
    <source>
        <dbReference type="SAM" id="MobiDB-lite"/>
    </source>
</evidence>
<protein>
    <submittedName>
        <fullName evidence="2">Uncharacterized protein</fullName>
    </submittedName>
</protein>
<feature type="region of interest" description="Disordered" evidence="1">
    <location>
        <begin position="57"/>
        <end position="84"/>
    </location>
</feature>
<evidence type="ECO:0000313" key="3">
    <source>
        <dbReference type="Proteomes" id="UP001430953"/>
    </source>
</evidence>
<name>A0AAW2GNP3_9HYME</name>
<dbReference type="Proteomes" id="UP001430953">
    <property type="component" value="Unassembled WGS sequence"/>
</dbReference>
<gene>
    <name evidence="2" type="ORF">PUN28_003735</name>
</gene>
<dbReference type="AlphaFoldDB" id="A0AAW2GNP3"/>
<sequence length="289" mass="32722">MDQSKASEIVVESLNKKTIKKSRARRNKQIRNLRELVRRFFIQYLLAAAPSEEVFVSPARNEERPWSPRPGPPPSSPIHGDLEPLYGYIPQEEISSIQLENSAADLNLLSRSTEPGSEQFRPTTPSYTPNSSLISEPRFPGGEPRACSSPLSPPFFPFEPEEADSLGEDESISLPEVDFPDQPPSPVTSIEVLEEHPEPRKVRDPLLELLRRACTPWTDPVPKRAFSIGPDHFEPEEIRRQAARSAPDSHFFIYYPGVEFPFLAPMRLIDLVFPRSTVRVVEIEEITLD</sequence>
<feature type="compositionally biased region" description="Pro residues" evidence="1">
    <location>
        <begin position="67"/>
        <end position="76"/>
    </location>
</feature>
<dbReference type="EMBL" id="JADYXP020000003">
    <property type="protein sequence ID" value="KAL0128580.1"/>
    <property type="molecule type" value="Genomic_DNA"/>
</dbReference>
<feature type="region of interest" description="Disordered" evidence="1">
    <location>
        <begin position="113"/>
        <end position="132"/>
    </location>
</feature>
<keyword evidence="3" id="KW-1185">Reference proteome</keyword>
<evidence type="ECO:0000313" key="2">
    <source>
        <dbReference type="EMBL" id="KAL0128580.1"/>
    </source>
</evidence>
<organism evidence="2 3">
    <name type="scientific">Cardiocondyla obscurior</name>
    <dbReference type="NCBI Taxonomy" id="286306"/>
    <lineage>
        <taxon>Eukaryota</taxon>
        <taxon>Metazoa</taxon>
        <taxon>Ecdysozoa</taxon>
        <taxon>Arthropoda</taxon>
        <taxon>Hexapoda</taxon>
        <taxon>Insecta</taxon>
        <taxon>Pterygota</taxon>
        <taxon>Neoptera</taxon>
        <taxon>Endopterygota</taxon>
        <taxon>Hymenoptera</taxon>
        <taxon>Apocrita</taxon>
        <taxon>Aculeata</taxon>
        <taxon>Formicoidea</taxon>
        <taxon>Formicidae</taxon>
        <taxon>Myrmicinae</taxon>
        <taxon>Cardiocondyla</taxon>
    </lineage>
</organism>
<comment type="caution">
    <text evidence="2">The sequence shown here is derived from an EMBL/GenBank/DDBJ whole genome shotgun (WGS) entry which is preliminary data.</text>
</comment>
<accession>A0AAW2GNP3</accession>
<reference evidence="2 3" key="1">
    <citation type="submission" date="2023-03" db="EMBL/GenBank/DDBJ databases">
        <title>High recombination rates correlate with genetic variation in Cardiocondyla obscurior ants.</title>
        <authorList>
            <person name="Errbii M."/>
        </authorList>
    </citation>
    <scope>NUCLEOTIDE SEQUENCE [LARGE SCALE GENOMIC DNA]</scope>
    <source>
        <strain evidence="2">Alpha-2009</strain>
        <tissue evidence="2">Whole body</tissue>
    </source>
</reference>
<proteinExistence type="predicted"/>